<organism evidence="2">
    <name type="scientific">Notodromas monacha</name>
    <dbReference type="NCBI Taxonomy" id="399045"/>
    <lineage>
        <taxon>Eukaryota</taxon>
        <taxon>Metazoa</taxon>
        <taxon>Ecdysozoa</taxon>
        <taxon>Arthropoda</taxon>
        <taxon>Crustacea</taxon>
        <taxon>Oligostraca</taxon>
        <taxon>Ostracoda</taxon>
        <taxon>Podocopa</taxon>
        <taxon>Podocopida</taxon>
        <taxon>Cypridocopina</taxon>
        <taxon>Cypridoidea</taxon>
        <taxon>Cyprididae</taxon>
        <taxon>Notodromas</taxon>
    </lineage>
</organism>
<reference evidence="2" key="1">
    <citation type="submission" date="2020-11" db="EMBL/GenBank/DDBJ databases">
        <authorList>
            <person name="Tran Van P."/>
        </authorList>
    </citation>
    <scope>NUCLEOTIDE SEQUENCE</scope>
</reference>
<dbReference type="AlphaFoldDB" id="A0A7R9BTZ7"/>
<proteinExistence type="predicted"/>
<dbReference type="Proteomes" id="UP000678499">
    <property type="component" value="Unassembled WGS sequence"/>
</dbReference>
<feature type="domain" description="Alpha 1,4-glycosyltransferase" evidence="1">
    <location>
        <begin position="28"/>
        <end position="139"/>
    </location>
</feature>
<accession>A0A7R9BTZ7</accession>
<keyword evidence="3" id="KW-1185">Reference proteome</keyword>
<evidence type="ECO:0000313" key="2">
    <source>
        <dbReference type="EMBL" id="CAD7280548.1"/>
    </source>
</evidence>
<sequence length="150" mass="16911">MLLEAYEAIDLDKWKSISRGTGNTHQASVLKTVCQVSHKTSPNPDGATYQGFPSDCLAAMNITVLDKMILYPLGPTDSWKYFSSKWTVDILKMVKDSKSWLVHYYSSHTRKYLNSALTAAVPTAFELLALEHCPQTYHVWKTMITSQMSS</sequence>
<dbReference type="InterPro" id="IPR007652">
    <property type="entry name" value="A1-4-GlycosylTfrase_dom"/>
</dbReference>
<protein>
    <recommendedName>
        <fullName evidence="1">Alpha 1,4-glycosyltransferase domain-containing protein</fullName>
    </recommendedName>
</protein>
<dbReference type="EMBL" id="OA884279">
    <property type="protein sequence ID" value="CAD7280548.1"/>
    <property type="molecule type" value="Genomic_DNA"/>
</dbReference>
<gene>
    <name evidence="2" type="ORF">NMOB1V02_LOCUS8207</name>
</gene>
<evidence type="ECO:0000259" key="1">
    <source>
        <dbReference type="Pfam" id="PF04572"/>
    </source>
</evidence>
<dbReference type="EMBL" id="CAJPEX010002242">
    <property type="protein sequence ID" value="CAG0920700.1"/>
    <property type="molecule type" value="Genomic_DNA"/>
</dbReference>
<evidence type="ECO:0000313" key="3">
    <source>
        <dbReference type="Proteomes" id="UP000678499"/>
    </source>
</evidence>
<dbReference type="Pfam" id="PF04572">
    <property type="entry name" value="Gb3_synth"/>
    <property type="match status" value="1"/>
</dbReference>
<name>A0A7R9BTZ7_9CRUS</name>